<sequence>MAMMKQQEQKSPTSLLSNGNNGDNRSMDSCDDVRGDRENSKLNHGNSRDASCNSDKSFRRSRKYENDDIPQEMVARIYQGGACQTYRTTCRRRFQNTQRSV</sequence>
<organism evidence="2 3">
    <name type="scientific">Caerostris extrusa</name>
    <name type="common">Bark spider</name>
    <name type="synonym">Caerostris bankana</name>
    <dbReference type="NCBI Taxonomy" id="172846"/>
    <lineage>
        <taxon>Eukaryota</taxon>
        <taxon>Metazoa</taxon>
        <taxon>Ecdysozoa</taxon>
        <taxon>Arthropoda</taxon>
        <taxon>Chelicerata</taxon>
        <taxon>Arachnida</taxon>
        <taxon>Araneae</taxon>
        <taxon>Araneomorphae</taxon>
        <taxon>Entelegynae</taxon>
        <taxon>Araneoidea</taxon>
        <taxon>Araneidae</taxon>
        <taxon>Caerostris</taxon>
    </lineage>
</organism>
<feature type="compositionally biased region" description="Polar residues" evidence="1">
    <location>
        <begin position="9"/>
        <end position="24"/>
    </location>
</feature>
<gene>
    <name evidence="2" type="primary">ct_1</name>
    <name evidence="2" type="ORF">CEXT_739141</name>
</gene>
<name>A0AAV4R4N4_CAEEX</name>
<protein>
    <submittedName>
        <fullName evidence="2">Homeobox protein cut-like</fullName>
    </submittedName>
</protein>
<keyword evidence="3" id="KW-1185">Reference proteome</keyword>
<keyword evidence="2" id="KW-0371">Homeobox</keyword>
<reference evidence="2 3" key="1">
    <citation type="submission" date="2021-06" db="EMBL/GenBank/DDBJ databases">
        <title>Caerostris extrusa draft genome.</title>
        <authorList>
            <person name="Kono N."/>
            <person name="Arakawa K."/>
        </authorList>
    </citation>
    <scope>NUCLEOTIDE SEQUENCE [LARGE SCALE GENOMIC DNA]</scope>
</reference>
<feature type="compositionally biased region" description="Basic and acidic residues" evidence="1">
    <location>
        <begin position="25"/>
        <end position="41"/>
    </location>
</feature>
<accession>A0AAV4R4N4</accession>
<comment type="caution">
    <text evidence="2">The sequence shown here is derived from an EMBL/GenBank/DDBJ whole genome shotgun (WGS) entry which is preliminary data.</text>
</comment>
<dbReference type="Proteomes" id="UP001054945">
    <property type="component" value="Unassembled WGS sequence"/>
</dbReference>
<evidence type="ECO:0000256" key="1">
    <source>
        <dbReference type="SAM" id="MobiDB-lite"/>
    </source>
</evidence>
<feature type="region of interest" description="Disordered" evidence="1">
    <location>
        <begin position="1"/>
        <end position="70"/>
    </location>
</feature>
<feature type="compositionally biased region" description="Polar residues" evidence="1">
    <location>
        <begin position="42"/>
        <end position="55"/>
    </location>
</feature>
<keyword evidence="2" id="KW-0238">DNA-binding</keyword>
<dbReference type="AlphaFoldDB" id="A0AAV4R4N4"/>
<evidence type="ECO:0000313" key="2">
    <source>
        <dbReference type="EMBL" id="GIY16372.1"/>
    </source>
</evidence>
<proteinExistence type="predicted"/>
<dbReference type="GO" id="GO:0003677">
    <property type="term" value="F:DNA binding"/>
    <property type="evidence" value="ECO:0007669"/>
    <property type="project" value="UniProtKB-KW"/>
</dbReference>
<dbReference type="EMBL" id="BPLR01007366">
    <property type="protein sequence ID" value="GIY16372.1"/>
    <property type="molecule type" value="Genomic_DNA"/>
</dbReference>
<evidence type="ECO:0000313" key="3">
    <source>
        <dbReference type="Proteomes" id="UP001054945"/>
    </source>
</evidence>